<dbReference type="Pfam" id="PF00014">
    <property type="entry name" value="Kunitz_BPTI"/>
    <property type="match status" value="1"/>
</dbReference>
<name>A0A653BZN7_CALMS</name>
<dbReference type="InterPro" id="IPR050098">
    <property type="entry name" value="TFPI/VKTCI-like"/>
</dbReference>
<dbReference type="GO" id="GO:0004867">
    <property type="term" value="F:serine-type endopeptidase inhibitor activity"/>
    <property type="evidence" value="ECO:0007669"/>
    <property type="project" value="UniProtKB-KW"/>
</dbReference>
<dbReference type="PANTHER" id="PTHR10083:SF328">
    <property type="entry name" value="TISSUE FACTOR PATHWAY INHIBITOR"/>
    <property type="match status" value="1"/>
</dbReference>
<dbReference type="Proteomes" id="UP000410492">
    <property type="component" value="Unassembled WGS sequence"/>
</dbReference>
<dbReference type="OrthoDB" id="4473401at2759"/>
<evidence type="ECO:0000256" key="2">
    <source>
        <dbReference type="ARBA" id="ARBA00022900"/>
    </source>
</evidence>
<accession>A0A653BZN7</accession>
<proteinExistence type="predicted"/>
<feature type="domain" description="BPTI/Kunitz inhibitor" evidence="5">
    <location>
        <begin position="31"/>
        <end position="81"/>
    </location>
</feature>
<keyword evidence="4" id="KW-0732">Signal</keyword>
<evidence type="ECO:0000256" key="4">
    <source>
        <dbReference type="SAM" id="SignalP"/>
    </source>
</evidence>
<keyword evidence="1" id="KW-0646">Protease inhibitor</keyword>
<dbReference type="InterPro" id="IPR036880">
    <property type="entry name" value="Kunitz_BPTI_sf"/>
</dbReference>
<dbReference type="AlphaFoldDB" id="A0A653BZN7"/>
<dbReference type="SMART" id="SM00131">
    <property type="entry name" value="KU"/>
    <property type="match status" value="1"/>
</dbReference>
<evidence type="ECO:0000313" key="7">
    <source>
        <dbReference type="Proteomes" id="UP000410492"/>
    </source>
</evidence>
<keyword evidence="2" id="KW-0722">Serine protease inhibitor</keyword>
<evidence type="ECO:0000313" key="6">
    <source>
        <dbReference type="EMBL" id="VEN41013.1"/>
    </source>
</evidence>
<dbReference type="PROSITE" id="PS50279">
    <property type="entry name" value="BPTI_KUNITZ_2"/>
    <property type="match status" value="1"/>
</dbReference>
<dbReference type="PROSITE" id="PS00280">
    <property type="entry name" value="BPTI_KUNITZ_1"/>
    <property type="match status" value="1"/>
</dbReference>
<dbReference type="InterPro" id="IPR002223">
    <property type="entry name" value="Kunitz_BPTI"/>
</dbReference>
<dbReference type="PRINTS" id="PR00759">
    <property type="entry name" value="BASICPTASE"/>
</dbReference>
<dbReference type="Gene3D" id="4.10.410.10">
    <property type="entry name" value="Pancreatic trypsin inhibitor Kunitz domain"/>
    <property type="match status" value="1"/>
</dbReference>
<dbReference type="FunFam" id="4.10.410.10:FF:000020">
    <property type="entry name" value="Collagen, type VI, alpha 3"/>
    <property type="match status" value="1"/>
</dbReference>
<protein>
    <recommendedName>
        <fullName evidence="5">BPTI/Kunitz inhibitor domain-containing protein</fullName>
    </recommendedName>
</protein>
<evidence type="ECO:0000256" key="3">
    <source>
        <dbReference type="ARBA" id="ARBA00023157"/>
    </source>
</evidence>
<evidence type="ECO:0000259" key="5">
    <source>
        <dbReference type="PROSITE" id="PS50279"/>
    </source>
</evidence>
<organism evidence="6 7">
    <name type="scientific">Callosobruchus maculatus</name>
    <name type="common">Southern cowpea weevil</name>
    <name type="synonym">Pulse bruchid</name>
    <dbReference type="NCBI Taxonomy" id="64391"/>
    <lineage>
        <taxon>Eukaryota</taxon>
        <taxon>Metazoa</taxon>
        <taxon>Ecdysozoa</taxon>
        <taxon>Arthropoda</taxon>
        <taxon>Hexapoda</taxon>
        <taxon>Insecta</taxon>
        <taxon>Pterygota</taxon>
        <taxon>Neoptera</taxon>
        <taxon>Endopterygota</taxon>
        <taxon>Coleoptera</taxon>
        <taxon>Polyphaga</taxon>
        <taxon>Cucujiformia</taxon>
        <taxon>Chrysomeloidea</taxon>
        <taxon>Chrysomelidae</taxon>
        <taxon>Bruchinae</taxon>
        <taxon>Bruchini</taxon>
        <taxon>Callosobruchus</taxon>
    </lineage>
</organism>
<dbReference type="EMBL" id="CAACVG010006680">
    <property type="protein sequence ID" value="VEN41013.1"/>
    <property type="molecule type" value="Genomic_DNA"/>
</dbReference>
<gene>
    <name evidence="6" type="ORF">CALMAC_LOCUS4990</name>
</gene>
<sequence length="85" mass="9659">MAKYIFLCIILCITKDVVFGRPSQENAHVMCKLPEVRGRCRALLQRWRYDVSTGKCRTFKFGGCEGNDNNFTSEKACMAMCAGIR</sequence>
<keyword evidence="3" id="KW-1015">Disulfide bond</keyword>
<dbReference type="SUPFAM" id="SSF57362">
    <property type="entry name" value="BPTI-like"/>
    <property type="match status" value="1"/>
</dbReference>
<reference evidence="6 7" key="1">
    <citation type="submission" date="2019-01" db="EMBL/GenBank/DDBJ databases">
        <authorList>
            <person name="Sayadi A."/>
        </authorList>
    </citation>
    <scope>NUCLEOTIDE SEQUENCE [LARGE SCALE GENOMIC DNA]</scope>
</reference>
<dbReference type="GO" id="GO:0005615">
    <property type="term" value="C:extracellular space"/>
    <property type="evidence" value="ECO:0007669"/>
    <property type="project" value="TreeGrafter"/>
</dbReference>
<feature type="chain" id="PRO_5024924557" description="BPTI/Kunitz inhibitor domain-containing protein" evidence="4">
    <location>
        <begin position="21"/>
        <end position="85"/>
    </location>
</feature>
<dbReference type="PANTHER" id="PTHR10083">
    <property type="entry name" value="KUNITZ-TYPE PROTEASE INHIBITOR-RELATED"/>
    <property type="match status" value="1"/>
</dbReference>
<evidence type="ECO:0000256" key="1">
    <source>
        <dbReference type="ARBA" id="ARBA00022690"/>
    </source>
</evidence>
<feature type="signal peptide" evidence="4">
    <location>
        <begin position="1"/>
        <end position="20"/>
    </location>
</feature>
<dbReference type="CDD" id="cd00109">
    <property type="entry name" value="Kunitz-type"/>
    <property type="match status" value="1"/>
</dbReference>
<keyword evidence="7" id="KW-1185">Reference proteome</keyword>
<dbReference type="InterPro" id="IPR020901">
    <property type="entry name" value="Prtase_inh_Kunz-CS"/>
</dbReference>